<organism evidence="1 2">
    <name type="scientific">Smallanthus sonchifolius</name>
    <dbReference type="NCBI Taxonomy" id="185202"/>
    <lineage>
        <taxon>Eukaryota</taxon>
        <taxon>Viridiplantae</taxon>
        <taxon>Streptophyta</taxon>
        <taxon>Embryophyta</taxon>
        <taxon>Tracheophyta</taxon>
        <taxon>Spermatophyta</taxon>
        <taxon>Magnoliopsida</taxon>
        <taxon>eudicotyledons</taxon>
        <taxon>Gunneridae</taxon>
        <taxon>Pentapetalae</taxon>
        <taxon>asterids</taxon>
        <taxon>campanulids</taxon>
        <taxon>Asterales</taxon>
        <taxon>Asteraceae</taxon>
        <taxon>Asteroideae</taxon>
        <taxon>Heliantheae alliance</taxon>
        <taxon>Millerieae</taxon>
        <taxon>Smallanthus</taxon>
    </lineage>
</organism>
<sequence length="83" mass="9786">MRRHCQKPPNNNRMAVKATWGEQKRRSGKTTMDRIVSGSARTTHPWGIEVHKDNRRFENQKVKNGIRSRDRELVGWSHGLRHD</sequence>
<dbReference type="Proteomes" id="UP001056120">
    <property type="component" value="Linkage Group LG10"/>
</dbReference>
<evidence type="ECO:0000313" key="2">
    <source>
        <dbReference type="Proteomes" id="UP001056120"/>
    </source>
</evidence>
<reference evidence="1 2" key="2">
    <citation type="journal article" date="2022" name="Mol. Ecol. Resour.">
        <title>The genomes of chicory, endive, great burdock and yacon provide insights into Asteraceae paleo-polyploidization history and plant inulin production.</title>
        <authorList>
            <person name="Fan W."/>
            <person name="Wang S."/>
            <person name="Wang H."/>
            <person name="Wang A."/>
            <person name="Jiang F."/>
            <person name="Liu H."/>
            <person name="Zhao H."/>
            <person name="Xu D."/>
            <person name="Zhang Y."/>
        </authorList>
    </citation>
    <scope>NUCLEOTIDE SEQUENCE [LARGE SCALE GENOMIC DNA]</scope>
    <source>
        <strain evidence="2">cv. Yunnan</strain>
        <tissue evidence="1">Leaves</tissue>
    </source>
</reference>
<reference evidence="2" key="1">
    <citation type="journal article" date="2022" name="Mol. Ecol. Resour.">
        <title>The genomes of chicory, endive, great burdock and yacon provide insights into Asteraceae palaeo-polyploidization history and plant inulin production.</title>
        <authorList>
            <person name="Fan W."/>
            <person name="Wang S."/>
            <person name="Wang H."/>
            <person name="Wang A."/>
            <person name="Jiang F."/>
            <person name="Liu H."/>
            <person name="Zhao H."/>
            <person name="Xu D."/>
            <person name="Zhang Y."/>
        </authorList>
    </citation>
    <scope>NUCLEOTIDE SEQUENCE [LARGE SCALE GENOMIC DNA]</scope>
    <source>
        <strain evidence="2">cv. Yunnan</strain>
    </source>
</reference>
<protein>
    <submittedName>
        <fullName evidence="1">Uncharacterized protein</fullName>
    </submittedName>
</protein>
<evidence type="ECO:0000313" key="1">
    <source>
        <dbReference type="EMBL" id="KAI3800433.1"/>
    </source>
</evidence>
<name>A0ACB9HYM6_9ASTR</name>
<proteinExistence type="predicted"/>
<accession>A0ACB9HYM6</accession>
<gene>
    <name evidence="1" type="ORF">L1987_28524</name>
</gene>
<keyword evidence="2" id="KW-1185">Reference proteome</keyword>
<comment type="caution">
    <text evidence="1">The sequence shown here is derived from an EMBL/GenBank/DDBJ whole genome shotgun (WGS) entry which is preliminary data.</text>
</comment>
<dbReference type="EMBL" id="CM042027">
    <property type="protein sequence ID" value="KAI3800433.1"/>
    <property type="molecule type" value="Genomic_DNA"/>
</dbReference>